<dbReference type="PROSITE" id="PS51746">
    <property type="entry name" value="PPM_2"/>
    <property type="match status" value="1"/>
</dbReference>
<accession>A0A7S2JPF8</accession>
<dbReference type="GO" id="GO:0004722">
    <property type="term" value="F:protein serine/threonine phosphatase activity"/>
    <property type="evidence" value="ECO:0007669"/>
    <property type="project" value="InterPro"/>
</dbReference>
<protein>
    <recommendedName>
        <fullName evidence="1">PPM-type phosphatase domain-containing protein</fullName>
    </recommendedName>
</protein>
<name>A0A7S2JPF8_9DINO</name>
<dbReference type="AlphaFoldDB" id="A0A7S2JPF8"/>
<dbReference type="Gene3D" id="3.60.40.10">
    <property type="entry name" value="PPM-type phosphatase domain"/>
    <property type="match status" value="1"/>
</dbReference>
<gene>
    <name evidence="2" type="ORF">BRAN1462_LOCUS20377</name>
</gene>
<sequence>MNSESVWVAHVGDCRAVLAVPDARPNAESFHFMANVLTQDHRLSVNAEFDRAMSCGAEVRKLVNDNVYRLFAHNLQVPALVLTRSIGDRLGHAVGVTHKPSVCKFSRDDLHDGSGKFLLLGSGGLWASMSERTVVNFVGRCFGEATEAAERLCMEAQERWENADLPGRPKVKSSLPECFATAVLFFDAVGGDGGAPAGYHREFAIRPDADKSRHLEWNEVCSRDRTAELRNMCASSSAKDSAAT</sequence>
<dbReference type="Pfam" id="PF00481">
    <property type="entry name" value="PP2C"/>
    <property type="match status" value="1"/>
</dbReference>
<organism evidence="2">
    <name type="scientific">Zooxanthella nutricula</name>
    <dbReference type="NCBI Taxonomy" id="1333877"/>
    <lineage>
        <taxon>Eukaryota</taxon>
        <taxon>Sar</taxon>
        <taxon>Alveolata</taxon>
        <taxon>Dinophyceae</taxon>
        <taxon>Peridiniales</taxon>
        <taxon>Peridiniales incertae sedis</taxon>
        <taxon>Zooxanthella</taxon>
    </lineage>
</organism>
<dbReference type="InterPro" id="IPR036457">
    <property type="entry name" value="PPM-type-like_dom_sf"/>
</dbReference>
<dbReference type="PANTHER" id="PTHR47992">
    <property type="entry name" value="PROTEIN PHOSPHATASE"/>
    <property type="match status" value="1"/>
</dbReference>
<proteinExistence type="predicted"/>
<dbReference type="SUPFAM" id="SSF81606">
    <property type="entry name" value="PP2C-like"/>
    <property type="match status" value="1"/>
</dbReference>
<dbReference type="InterPro" id="IPR001932">
    <property type="entry name" value="PPM-type_phosphatase-like_dom"/>
</dbReference>
<evidence type="ECO:0000259" key="1">
    <source>
        <dbReference type="PROSITE" id="PS51746"/>
    </source>
</evidence>
<feature type="domain" description="PPM-type phosphatase" evidence="1">
    <location>
        <begin position="1"/>
        <end position="186"/>
    </location>
</feature>
<evidence type="ECO:0000313" key="2">
    <source>
        <dbReference type="EMBL" id="CAD9553839.1"/>
    </source>
</evidence>
<dbReference type="CDD" id="cd00143">
    <property type="entry name" value="PP2Cc"/>
    <property type="match status" value="1"/>
</dbReference>
<dbReference type="EMBL" id="HBGW01032279">
    <property type="protein sequence ID" value="CAD9553839.1"/>
    <property type="molecule type" value="Transcribed_RNA"/>
</dbReference>
<reference evidence="2" key="1">
    <citation type="submission" date="2021-01" db="EMBL/GenBank/DDBJ databases">
        <authorList>
            <person name="Corre E."/>
            <person name="Pelletier E."/>
            <person name="Niang G."/>
            <person name="Scheremetjew M."/>
            <person name="Finn R."/>
            <person name="Kale V."/>
            <person name="Holt S."/>
            <person name="Cochrane G."/>
            <person name="Meng A."/>
            <person name="Brown T."/>
            <person name="Cohen L."/>
        </authorList>
    </citation>
    <scope>NUCLEOTIDE SEQUENCE</scope>
    <source>
        <strain evidence="2">RCC3387</strain>
    </source>
</reference>
<dbReference type="InterPro" id="IPR015655">
    <property type="entry name" value="PP2C"/>
</dbReference>